<dbReference type="EMBL" id="CP006731">
    <property type="protein sequence ID" value="AHB71456.1"/>
    <property type="molecule type" value="Genomic_DNA"/>
</dbReference>
<accession>V5U1Q7</accession>
<protein>
    <submittedName>
        <fullName evidence="1">Uncharacterized protein</fullName>
    </submittedName>
</protein>
<evidence type="ECO:0000313" key="2">
    <source>
        <dbReference type="Proteomes" id="UP000018545"/>
    </source>
</evidence>
<gene>
    <name evidence="1" type="ORF">P262_04334</name>
</gene>
<organism evidence="1 2">
    <name type="scientific">Cronobacter malonaticus</name>
    <dbReference type="NCBI Taxonomy" id="413503"/>
    <lineage>
        <taxon>Bacteria</taxon>
        <taxon>Pseudomonadati</taxon>
        <taxon>Pseudomonadota</taxon>
        <taxon>Gammaproteobacteria</taxon>
        <taxon>Enterobacterales</taxon>
        <taxon>Enterobacteriaceae</taxon>
        <taxon>Cronobacter</taxon>
    </lineage>
</organism>
<dbReference type="Proteomes" id="UP000018545">
    <property type="component" value="Chromosome"/>
</dbReference>
<sequence length="47" mass="5496">MVTPVNRQAGNGEDMDKFAVTLRFVMQVIKPKNRFTSRDNPAWRELM</sequence>
<dbReference type="KEGG" id="csi:P262_04334"/>
<name>V5U1Q7_9ENTR</name>
<dbReference type="PATRIC" id="fig|1401659.3.peg.3060"/>
<proteinExistence type="predicted"/>
<evidence type="ECO:0000313" key="1">
    <source>
        <dbReference type="EMBL" id="AHB71456.1"/>
    </source>
</evidence>
<dbReference type="AlphaFoldDB" id="V5U1Q7"/>
<dbReference type="HOGENOM" id="CLU_3250256_0_0_6"/>
<reference evidence="1 2" key="1">
    <citation type="journal article" date="2014" name="Genome Announc.">
        <title>Complete Genome Sequence of Cronobacter sakazakii Strain CMCC 45402.</title>
        <authorList>
            <person name="Zhao Z."/>
            <person name="Wang L."/>
            <person name="Wang B."/>
            <person name="Liang H."/>
            <person name="Ye Q."/>
            <person name="Zeng M."/>
        </authorList>
    </citation>
    <scope>NUCLEOTIDE SEQUENCE [LARGE SCALE GENOMIC DNA]</scope>
    <source>
        <strain evidence="2">45402</strain>
    </source>
</reference>